<dbReference type="PRINTS" id="PR00463">
    <property type="entry name" value="EP450I"/>
</dbReference>
<keyword evidence="2" id="KW-0812">Transmembrane</keyword>
<keyword evidence="2" id="KW-1133">Transmembrane helix</keyword>
<protein>
    <submittedName>
        <fullName evidence="3">Cytochrome p450</fullName>
    </submittedName>
</protein>
<dbReference type="InterPro" id="IPR001128">
    <property type="entry name" value="Cyt_P450"/>
</dbReference>
<dbReference type="InterPro" id="IPR002401">
    <property type="entry name" value="Cyt_P450_E_grp-I"/>
</dbReference>
<dbReference type="GO" id="GO:0005506">
    <property type="term" value="F:iron ion binding"/>
    <property type="evidence" value="ECO:0007669"/>
    <property type="project" value="InterPro"/>
</dbReference>
<dbReference type="GO" id="GO:0020037">
    <property type="term" value="F:heme binding"/>
    <property type="evidence" value="ECO:0007669"/>
    <property type="project" value="InterPro"/>
</dbReference>
<keyword evidence="2" id="KW-0472">Membrane</keyword>
<comment type="caution">
    <text evidence="3">The sequence shown here is derived from an EMBL/GenBank/DDBJ whole genome shotgun (WGS) entry which is preliminary data.</text>
</comment>
<dbReference type="SUPFAM" id="SSF48264">
    <property type="entry name" value="Cytochrome P450"/>
    <property type="match status" value="1"/>
</dbReference>
<reference evidence="3 4" key="1">
    <citation type="submission" date="2020-06" db="EMBL/GenBank/DDBJ databases">
        <title>Transcriptomic and genomic resources for Thalictrum thalictroides and T. hernandezii: Facilitating candidate gene discovery in an emerging model plant lineage.</title>
        <authorList>
            <person name="Arias T."/>
            <person name="Riano-Pachon D.M."/>
            <person name="Di Stilio V.S."/>
        </authorList>
    </citation>
    <scope>NUCLEOTIDE SEQUENCE [LARGE SCALE GENOMIC DNA]</scope>
    <source>
        <strain evidence="4">cv. WT478/WT964</strain>
        <tissue evidence="3">Leaves</tissue>
    </source>
</reference>
<dbReference type="Pfam" id="PF00067">
    <property type="entry name" value="p450"/>
    <property type="match status" value="1"/>
</dbReference>
<dbReference type="PANTHER" id="PTHR47950">
    <property type="entry name" value="CYTOCHROME P450, FAMILY 76, SUBFAMILY C, POLYPEPTIDE 5-RELATED"/>
    <property type="match status" value="1"/>
</dbReference>
<proteinExistence type="inferred from homology"/>
<dbReference type="GO" id="GO:0004497">
    <property type="term" value="F:monooxygenase activity"/>
    <property type="evidence" value="ECO:0007669"/>
    <property type="project" value="InterPro"/>
</dbReference>
<gene>
    <name evidence="3" type="ORF">FRX31_014387</name>
</gene>
<sequence length="417" mass="46988">MEWTLAFKILSGFFFAIALLFLKNKFLGSRSRLPPGPPGLPVIGNFLDLGEMPHQSLANLRKKYGPVIWLRLGAVNTMVVSSAEAAMEMFKNHDLAFADRKTNEATSVHNYDQGSMVFAEYGPYWRMLRRICTTELLTNNRINGTTNLRANGVEKMTNWMWEEAQKNGTVEVARFVALGSFNVIGNVALSKDNIVEPQLKAGTEFFSSLTRAIELSAKPNLADFYPFLRFLDLQRIKKISEEAMAHPLNFAAGFVKDRLLDRKNGRFNAKKDFLDVMLEFQGNQKDGEPAKIPQKKVNIMILELFIASTHTTSSTIEWAMTELLRHPNIMSNVQAELDKVVGQKKVEESDIGNLHYLQAVVKETLSEAGFLAWMVAKFYEKSLHKYSGFINIQIMAPGGNFVGFGFSLPEPDPELNF</sequence>
<evidence type="ECO:0000313" key="3">
    <source>
        <dbReference type="EMBL" id="KAF5196026.1"/>
    </source>
</evidence>
<dbReference type="Gene3D" id="1.10.630.10">
    <property type="entry name" value="Cytochrome P450"/>
    <property type="match status" value="1"/>
</dbReference>
<name>A0A7J6WEZ2_THATH</name>
<dbReference type="Proteomes" id="UP000554482">
    <property type="component" value="Unassembled WGS sequence"/>
</dbReference>
<dbReference type="AlphaFoldDB" id="A0A7J6WEZ2"/>
<accession>A0A7J6WEZ2</accession>
<dbReference type="GO" id="GO:0016705">
    <property type="term" value="F:oxidoreductase activity, acting on paired donors, with incorporation or reduction of molecular oxygen"/>
    <property type="evidence" value="ECO:0007669"/>
    <property type="project" value="InterPro"/>
</dbReference>
<evidence type="ECO:0000313" key="4">
    <source>
        <dbReference type="Proteomes" id="UP000554482"/>
    </source>
</evidence>
<dbReference type="GO" id="GO:0044550">
    <property type="term" value="P:secondary metabolite biosynthetic process"/>
    <property type="evidence" value="ECO:0007669"/>
    <property type="project" value="UniProtKB-ARBA"/>
</dbReference>
<keyword evidence="4" id="KW-1185">Reference proteome</keyword>
<dbReference type="InterPro" id="IPR036396">
    <property type="entry name" value="Cyt_P450_sf"/>
</dbReference>
<dbReference type="OrthoDB" id="1055148at2759"/>
<evidence type="ECO:0000256" key="2">
    <source>
        <dbReference type="SAM" id="Phobius"/>
    </source>
</evidence>
<feature type="transmembrane region" description="Helical" evidence="2">
    <location>
        <begin position="6"/>
        <end position="22"/>
    </location>
</feature>
<comment type="similarity">
    <text evidence="1">Belongs to the cytochrome P450 family.</text>
</comment>
<evidence type="ECO:0000256" key="1">
    <source>
        <dbReference type="ARBA" id="ARBA00010617"/>
    </source>
</evidence>
<organism evidence="3 4">
    <name type="scientific">Thalictrum thalictroides</name>
    <name type="common">Rue-anemone</name>
    <name type="synonym">Anemone thalictroides</name>
    <dbReference type="NCBI Taxonomy" id="46969"/>
    <lineage>
        <taxon>Eukaryota</taxon>
        <taxon>Viridiplantae</taxon>
        <taxon>Streptophyta</taxon>
        <taxon>Embryophyta</taxon>
        <taxon>Tracheophyta</taxon>
        <taxon>Spermatophyta</taxon>
        <taxon>Magnoliopsida</taxon>
        <taxon>Ranunculales</taxon>
        <taxon>Ranunculaceae</taxon>
        <taxon>Thalictroideae</taxon>
        <taxon>Thalictrum</taxon>
    </lineage>
</organism>
<dbReference type="PANTHER" id="PTHR47950:SF15">
    <property type="entry name" value="CYTOCHROME P450"/>
    <property type="match status" value="1"/>
</dbReference>
<dbReference type="EMBL" id="JABWDY010016545">
    <property type="protein sequence ID" value="KAF5196026.1"/>
    <property type="molecule type" value="Genomic_DNA"/>
</dbReference>